<evidence type="ECO:0000313" key="2">
    <source>
        <dbReference type="Proteomes" id="UP001629235"/>
    </source>
</evidence>
<evidence type="ECO:0000313" key="1">
    <source>
        <dbReference type="EMBL" id="MFM0101953.1"/>
    </source>
</evidence>
<keyword evidence="2" id="KW-1185">Reference proteome</keyword>
<sequence length="76" mass="9259">MKMHGIERKDVQPTWKMRLHSWLDMKTMKPQFSIEVRHPEKRKWAHVYEEGAEFLKMFKTQKAAERYITNLQKATP</sequence>
<reference evidence="1 2" key="1">
    <citation type="journal article" date="2024" name="Chem. Sci.">
        <title>Discovery of megapolipeptins by genome mining of a Burkholderiales bacteria collection.</title>
        <authorList>
            <person name="Paulo B.S."/>
            <person name="Recchia M.J.J."/>
            <person name="Lee S."/>
            <person name="Fergusson C.H."/>
            <person name="Romanowski S.B."/>
            <person name="Hernandez A."/>
            <person name="Krull N."/>
            <person name="Liu D.Y."/>
            <person name="Cavanagh H."/>
            <person name="Bos A."/>
            <person name="Gray C.A."/>
            <person name="Murphy B.T."/>
            <person name="Linington R.G."/>
            <person name="Eustaquio A.S."/>
        </authorList>
    </citation>
    <scope>NUCLEOTIDE SEQUENCE [LARGE SCALE GENOMIC DNA]</scope>
    <source>
        <strain evidence="1 2">RL18-126-BIB-B</strain>
    </source>
</reference>
<gene>
    <name evidence="1" type="ORF">PQR01_00195</name>
</gene>
<dbReference type="Proteomes" id="UP001629235">
    <property type="component" value="Unassembled WGS sequence"/>
</dbReference>
<dbReference type="EMBL" id="JAQQDW010000001">
    <property type="protein sequence ID" value="MFM0101953.1"/>
    <property type="molecule type" value="Genomic_DNA"/>
</dbReference>
<proteinExistence type="predicted"/>
<comment type="caution">
    <text evidence="1">The sequence shown here is derived from an EMBL/GenBank/DDBJ whole genome shotgun (WGS) entry which is preliminary data.</text>
</comment>
<accession>A0ACC7N5H8</accession>
<name>A0ACC7N5H8_9BURK</name>
<protein>
    <submittedName>
        <fullName evidence="1">Uncharacterized protein</fullName>
    </submittedName>
</protein>
<organism evidence="1 2">
    <name type="scientific">Paraburkholderia rhynchosiae</name>
    <dbReference type="NCBI Taxonomy" id="487049"/>
    <lineage>
        <taxon>Bacteria</taxon>
        <taxon>Pseudomonadati</taxon>
        <taxon>Pseudomonadota</taxon>
        <taxon>Betaproteobacteria</taxon>
        <taxon>Burkholderiales</taxon>
        <taxon>Burkholderiaceae</taxon>
        <taxon>Paraburkholderia</taxon>
    </lineage>
</organism>